<keyword evidence="4" id="KW-1185">Reference proteome</keyword>
<comment type="caution">
    <text evidence="3">The sequence shown here is derived from an EMBL/GenBank/DDBJ whole genome shotgun (WGS) entry which is preliminary data.</text>
</comment>
<dbReference type="InterPro" id="IPR007526">
    <property type="entry name" value="SWIRM"/>
</dbReference>
<reference evidence="3 4" key="1">
    <citation type="submission" date="2019-10" db="EMBL/GenBank/DDBJ databases">
        <authorList>
            <person name="Palmer J.M."/>
        </authorList>
    </citation>
    <scope>NUCLEOTIDE SEQUENCE [LARGE SCALE GENOMIC DNA]</scope>
    <source>
        <strain evidence="3 4">TWF730</strain>
    </source>
</reference>
<dbReference type="GO" id="GO:0006357">
    <property type="term" value="P:regulation of transcription by RNA polymerase II"/>
    <property type="evidence" value="ECO:0007669"/>
    <property type="project" value="TreeGrafter"/>
</dbReference>
<dbReference type="InterPro" id="IPR009057">
    <property type="entry name" value="Homeodomain-like_sf"/>
</dbReference>
<name>A0AAV9VFL9_9PEZI</name>
<dbReference type="AlphaFoldDB" id="A0AAV9VFL9"/>
<feature type="compositionally biased region" description="Basic and acidic residues" evidence="1">
    <location>
        <begin position="222"/>
        <end position="236"/>
    </location>
</feature>
<dbReference type="Proteomes" id="UP001373714">
    <property type="component" value="Unassembled WGS sequence"/>
</dbReference>
<dbReference type="GO" id="GO:0003682">
    <property type="term" value="F:chromatin binding"/>
    <property type="evidence" value="ECO:0007669"/>
    <property type="project" value="TreeGrafter"/>
</dbReference>
<organism evidence="3 4">
    <name type="scientific">Orbilia blumenaviensis</name>
    <dbReference type="NCBI Taxonomy" id="1796055"/>
    <lineage>
        <taxon>Eukaryota</taxon>
        <taxon>Fungi</taxon>
        <taxon>Dikarya</taxon>
        <taxon>Ascomycota</taxon>
        <taxon>Pezizomycotina</taxon>
        <taxon>Orbiliomycetes</taxon>
        <taxon>Orbiliales</taxon>
        <taxon>Orbiliaceae</taxon>
        <taxon>Orbilia</taxon>
    </lineage>
</organism>
<evidence type="ECO:0000259" key="2">
    <source>
        <dbReference type="PROSITE" id="PS50934"/>
    </source>
</evidence>
<dbReference type="PANTHER" id="PTHR12374:SF21">
    <property type="entry name" value="SWIRM DOMAIN-CONTAINING PROTEIN FUN19-RELATED"/>
    <property type="match status" value="1"/>
</dbReference>
<dbReference type="SUPFAM" id="SSF46689">
    <property type="entry name" value="Homeodomain-like"/>
    <property type="match status" value="1"/>
</dbReference>
<dbReference type="PROSITE" id="PS50934">
    <property type="entry name" value="SWIRM"/>
    <property type="match status" value="1"/>
</dbReference>
<evidence type="ECO:0000313" key="4">
    <source>
        <dbReference type="Proteomes" id="UP001373714"/>
    </source>
</evidence>
<dbReference type="FunFam" id="1.10.10.10:FF:000087">
    <property type="entry name" value="Transcriptional adapter 2"/>
    <property type="match status" value="1"/>
</dbReference>
<dbReference type="GO" id="GO:0006338">
    <property type="term" value="P:chromatin remodeling"/>
    <property type="evidence" value="ECO:0007669"/>
    <property type="project" value="TreeGrafter"/>
</dbReference>
<dbReference type="EMBL" id="JAVHNS010000003">
    <property type="protein sequence ID" value="KAK6360766.1"/>
    <property type="molecule type" value="Genomic_DNA"/>
</dbReference>
<dbReference type="GO" id="GO:0003713">
    <property type="term" value="F:transcription coactivator activity"/>
    <property type="evidence" value="ECO:0007669"/>
    <property type="project" value="TreeGrafter"/>
</dbReference>
<feature type="domain" description="SWIRM" evidence="2">
    <location>
        <begin position="277"/>
        <end position="375"/>
    </location>
</feature>
<accession>A0AAV9VFL9</accession>
<dbReference type="PANTHER" id="PTHR12374">
    <property type="entry name" value="TRANSCRIPTIONAL ADAPTOR 2 ADA2 -RELATED"/>
    <property type="match status" value="1"/>
</dbReference>
<feature type="region of interest" description="Disordered" evidence="1">
    <location>
        <begin position="185"/>
        <end position="250"/>
    </location>
</feature>
<sequence length="375" mass="41978">MEFDPTVRLVHEDTNTPDQMPRTPEPSPFKRPAMSFSPRPGSSPGFREIRHGDKRSLSQSGILSPPPSPFPCPTISEVPSDLGPSILNRDPLLYDAPSNDENQRPLFDLSEPDRESSSLPVKSVPLSITNAPKAALTRKEVTLPTFKSTAWQDYSRDPREYYRRERQFLSQQIKAARAAKAAKAAKSVKTVVHSTPAKATTPGPKRSHQRSRSSGSEIMASPKDKVRINRSTDNKVAKPKFSRQSKPVTTTRKDIHYSTVEDVTPPIELLPDNPRCLHVDWSGAPLDISSDPDRHLLHKAEQHLASTLKLSCGQYLTQKRLIFLERVTRLRAGNSVFSRTHAQQVCHIDVNKASRLFAAFEKVGWLSPQALKQYL</sequence>
<evidence type="ECO:0000313" key="3">
    <source>
        <dbReference type="EMBL" id="KAK6360766.1"/>
    </source>
</evidence>
<evidence type="ECO:0000256" key="1">
    <source>
        <dbReference type="SAM" id="MobiDB-lite"/>
    </source>
</evidence>
<dbReference type="GO" id="GO:0070210">
    <property type="term" value="C:Rpd3L-Expanded complex"/>
    <property type="evidence" value="ECO:0007669"/>
    <property type="project" value="TreeGrafter"/>
</dbReference>
<feature type="region of interest" description="Disordered" evidence="1">
    <location>
        <begin position="1"/>
        <end position="123"/>
    </location>
</feature>
<dbReference type="Gene3D" id="1.10.10.10">
    <property type="entry name" value="Winged helix-like DNA-binding domain superfamily/Winged helix DNA-binding domain"/>
    <property type="match status" value="1"/>
</dbReference>
<dbReference type="InterPro" id="IPR036388">
    <property type="entry name" value="WH-like_DNA-bd_sf"/>
</dbReference>
<proteinExistence type="predicted"/>
<feature type="compositionally biased region" description="Basic and acidic residues" evidence="1">
    <location>
        <begin position="47"/>
        <end position="56"/>
    </location>
</feature>
<dbReference type="Pfam" id="PF04433">
    <property type="entry name" value="SWIRM"/>
    <property type="match status" value="1"/>
</dbReference>
<protein>
    <recommendedName>
        <fullName evidence="2">SWIRM domain-containing protein</fullName>
    </recommendedName>
</protein>
<feature type="compositionally biased region" description="Low complexity" evidence="1">
    <location>
        <begin position="35"/>
        <end position="46"/>
    </location>
</feature>
<gene>
    <name evidence="3" type="ORF">TWF730_006890</name>
</gene>